<dbReference type="GO" id="GO:0016757">
    <property type="term" value="F:glycosyltransferase activity"/>
    <property type="evidence" value="ECO:0007669"/>
    <property type="project" value="UniProtKB-KW"/>
</dbReference>
<dbReference type="InterPro" id="IPR029044">
    <property type="entry name" value="Nucleotide-diphossugar_trans"/>
</dbReference>
<name>A0AB34L7G1_PARDI</name>
<dbReference type="Pfam" id="PF01501">
    <property type="entry name" value="Glyco_transf_8"/>
    <property type="match status" value="1"/>
</dbReference>
<dbReference type="Proteomes" id="UP000027850">
    <property type="component" value="Unassembled WGS sequence"/>
</dbReference>
<comment type="caution">
    <text evidence="4">The sequence shown here is derived from an EMBL/GenBank/DDBJ whole genome shotgun (WGS) entry which is preliminary data.</text>
</comment>
<dbReference type="EMBL" id="JNHK01000096">
    <property type="protein sequence ID" value="KDS34998.1"/>
    <property type="molecule type" value="Genomic_DNA"/>
</dbReference>
<dbReference type="InterPro" id="IPR002495">
    <property type="entry name" value="Glyco_trans_8"/>
</dbReference>
<dbReference type="RefSeq" id="WP_051635696.1">
    <property type="nucleotide sequence ID" value="NZ_JNHK01000096.1"/>
</dbReference>
<dbReference type="PANTHER" id="PTHR13778">
    <property type="entry name" value="GLYCOSYLTRANSFERASE 8 DOMAIN-CONTAINING PROTEIN"/>
    <property type="match status" value="1"/>
</dbReference>
<evidence type="ECO:0000256" key="2">
    <source>
        <dbReference type="ARBA" id="ARBA00022679"/>
    </source>
</evidence>
<proteinExistence type="predicted"/>
<keyword evidence="1" id="KW-0328">Glycosyltransferase</keyword>
<dbReference type="SUPFAM" id="SSF53448">
    <property type="entry name" value="Nucleotide-diphospho-sugar transferases"/>
    <property type="match status" value="1"/>
</dbReference>
<evidence type="ECO:0000256" key="1">
    <source>
        <dbReference type="ARBA" id="ARBA00022676"/>
    </source>
</evidence>
<dbReference type="InterPro" id="IPR050748">
    <property type="entry name" value="Glycosyltrans_8_dom-fam"/>
</dbReference>
<dbReference type="CDD" id="cd04194">
    <property type="entry name" value="GT8_A4GalT_like"/>
    <property type="match status" value="1"/>
</dbReference>
<gene>
    <name evidence="4" type="ORF">M091_2741</name>
</gene>
<keyword evidence="3" id="KW-0479">Metal-binding</keyword>
<evidence type="ECO:0000256" key="3">
    <source>
        <dbReference type="ARBA" id="ARBA00022723"/>
    </source>
</evidence>
<organism evidence="4 5">
    <name type="scientific">Parabacteroides distasonis str. 3776 D15 i</name>
    <dbReference type="NCBI Taxonomy" id="1339342"/>
    <lineage>
        <taxon>Bacteria</taxon>
        <taxon>Pseudomonadati</taxon>
        <taxon>Bacteroidota</taxon>
        <taxon>Bacteroidia</taxon>
        <taxon>Bacteroidales</taxon>
        <taxon>Tannerellaceae</taxon>
        <taxon>Parabacteroides</taxon>
    </lineage>
</organism>
<protein>
    <submittedName>
        <fullName evidence="4">Nucleotide-diphospho-sugar transferase family protein</fullName>
    </submittedName>
</protein>
<dbReference type="Gene3D" id="3.90.550.10">
    <property type="entry name" value="Spore Coat Polysaccharide Biosynthesis Protein SpsA, Chain A"/>
    <property type="match status" value="1"/>
</dbReference>
<evidence type="ECO:0000313" key="5">
    <source>
        <dbReference type="Proteomes" id="UP000027850"/>
    </source>
</evidence>
<evidence type="ECO:0000313" key="4">
    <source>
        <dbReference type="EMBL" id="KDS34998.1"/>
    </source>
</evidence>
<reference evidence="4 5" key="1">
    <citation type="submission" date="2014-04" db="EMBL/GenBank/DDBJ databases">
        <authorList>
            <person name="Sears C."/>
            <person name="Carroll K."/>
            <person name="Sack B.R."/>
            <person name="Qadri F."/>
            <person name="Myers L.L."/>
            <person name="Chung G.-T."/>
            <person name="Escheverria P."/>
            <person name="Fraser C.M."/>
            <person name="Sadzewicz L."/>
            <person name="Shefchek K.A."/>
            <person name="Tallon L."/>
            <person name="Das S.P."/>
            <person name="Daugherty S."/>
            <person name="Mongodin E.F."/>
        </authorList>
    </citation>
    <scope>NUCLEOTIDE SEQUENCE [LARGE SCALE GENOMIC DNA]</scope>
    <source>
        <strain evidence="4 5">3776 D15 i</strain>
    </source>
</reference>
<accession>A0AB34L7G1</accession>
<dbReference type="AlphaFoldDB" id="A0AB34L7G1"/>
<dbReference type="PANTHER" id="PTHR13778:SF47">
    <property type="entry name" value="LIPOPOLYSACCHARIDE 1,3-GALACTOSYLTRANSFERASE"/>
    <property type="match status" value="1"/>
</dbReference>
<dbReference type="GeneID" id="93525885"/>
<dbReference type="GO" id="GO:0046872">
    <property type="term" value="F:metal ion binding"/>
    <property type="evidence" value="ECO:0007669"/>
    <property type="project" value="UniProtKB-KW"/>
</dbReference>
<sequence>MIHIACCTDDTYAEHCGILMISICENKGESPIHFHILTNTIQESNEQALRGIVERYGQTISVYKVDENDLKDCPIRKNDRVSIVAYFRILLSVILPELVRKVLYLDCDILVLQALENLWAIDIEGYSAGVVMDQRGGDIRFCNNLDYEMSLGYFNSGVMLFNLDYWRENNVTSKVLEYISDNPEKLKLWDQDALNYVLRETKLALPFQYNVQEGFYWDELWIAKKYWAEIYEAAENPVILHYTLCKPWFKECTHPKKELYQKYKSLSPWKNKKMQHVEFRKRMKNVGINLLVKLGLIANRLNYR</sequence>
<keyword evidence="2 4" id="KW-0808">Transferase</keyword>